<accession>A0ABS7PNI0</accession>
<dbReference type="InterPro" id="IPR007527">
    <property type="entry name" value="Znf_SWIM"/>
</dbReference>
<dbReference type="RefSeq" id="WP_222989882.1">
    <property type="nucleotide sequence ID" value="NZ_JAINVV010000004.1"/>
</dbReference>
<dbReference type="Pfam" id="PF04434">
    <property type="entry name" value="SWIM"/>
    <property type="match status" value="1"/>
</dbReference>
<keyword evidence="1" id="KW-0479">Metal-binding</keyword>
<evidence type="ECO:0000313" key="4">
    <source>
        <dbReference type="Proteomes" id="UP000706039"/>
    </source>
</evidence>
<protein>
    <submittedName>
        <fullName evidence="3">SWIM zinc finger domain-containing protein</fullName>
    </submittedName>
</protein>
<reference evidence="3 4" key="1">
    <citation type="submission" date="2021-08" db="EMBL/GenBank/DDBJ databases">
        <authorList>
            <person name="Tuo L."/>
        </authorList>
    </citation>
    <scope>NUCLEOTIDE SEQUENCE [LARGE SCALE GENOMIC DNA]</scope>
    <source>
        <strain evidence="3 4">JCM 31229</strain>
    </source>
</reference>
<evidence type="ECO:0000256" key="1">
    <source>
        <dbReference type="PROSITE-ProRule" id="PRU00325"/>
    </source>
</evidence>
<evidence type="ECO:0000259" key="2">
    <source>
        <dbReference type="PROSITE" id="PS50966"/>
    </source>
</evidence>
<gene>
    <name evidence="3" type="ORF">K7G82_11040</name>
</gene>
<keyword evidence="4" id="KW-1185">Reference proteome</keyword>
<feature type="domain" description="SWIM-type" evidence="2">
    <location>
        <begin position="54"/>
        <end position="87"/>
    </location>
</feature>
<dbReference type="PROSITE" id="PS50966">
    <property type="entry name" value="ZF_SWIM"/>
    <property type="match status" value="1"/>
</dbReference>
<name>A0ABS7PNI0_9SPHN</name>
<dbReference type="EMBL" id="JAINVV010000004">
    <property type="protein sequence ID" value="MBY8822831.1"/>
    <property type="molecule type" value="Genomic_DNA"/>
</dbReference>
<proteinExistence type="predicted"/>
<dbReference type="Proteomes" id="UP000706039">
    <property type="component" value="Unassembled WGS sequence"/>
</dbReference>
<evidence type="ECO:0000313" key="3">
    <source>
        <dbReference type="EMBL" id="MBY8822831.1"/>
    </source>
</evidence>
<organism evidence="3 4">
    <name type="scientific">Sphingomonas colocasiae</name>
    <dbReference type="NCBI Taxonomy" id="1848973"/>
    <lineage>
        <taxon>Bacteria</taxon>
        <taxon>Pseudomonadati</taxon>
        <taxon>Pseudomonadota</taxon>
        <taxon>Alphaproteobacteria</taxon>
        <taxon>Sphingomonadales</taxon>
        <taxon>Sphingomonadaceae</taxon>
        <taxon>Sphingomonas</taxon>
    </lineage>
</organism>
<sequence>MAIDLKAVEQLATDQSSLKAAAGLAKPAKWSGTGISHDGALIWGECAGSGANPYRVMADLRDLGNKCTCPSRKFPCKHVLGLLWLKAEAIIPFPAADTPDWVSDWLGRRRTGAGAPKAAATTAPAAPKDLRAALAEEAEAPEDPKAAARREAAAAKRSEDTERAIVDALDALEQWIGDQLRMGLAGFIDDATARCRKIAARLVDGKAATLAGRIDELPARLLALPTGDRPRGATVELGKLVLLARAFRAAPRDADIRRAVATSESRDAVLGNPEAPRVSARWEVLAEQVQTRRDGLVSQTTWLLNLDAEGPRFAMLLDYFPASAGRRGSVFTPGEQFAGELAFYPGQRPLRAVLVNRSPAAQDGAPAGWPAAKAPLSDELTTPFLVEPWAIDLPILLPAGRIALDPEDRPWWRAGSGDAVLPVTGAIDGLLRGTNLERAAAIWSGNRLTILAAQTRWGRVSADG</sequence>
<keyword evidence="1" id="KW-0862">Zinc</keyword>
<comment type="caution">
    <text evidence="3">The sequence shown here is derived from an EMBL/GenBank/DDBJ whole genome shotgun (WGS) entry which is preliminary data.</text>
</comment>
<keyword evidence="1" id="KW-0863">Zinc-finger</keyword>